<dbReference type="Proteomes" id="UP000199707">
    <property type="component" value="Unassembled WGS sequence"/>
</dbReference>
<protein>
    <submittedName>
        <fullName evidence="3">2-C-methyl-D-erythritol 4-phosphate cytidylyltransferase</fullName>
    </submittedName>
</protein>
<reference evidence="4" key="1">
    <citation type="submission" date="2016-10" db="EMBL/GenBank/DDBJ databases">
        <authorList>
            <person name="Varghese N."/>
            <person name="Submissions S."/>
        </authorList>
    </citation>
    <scope>NUCLEOTIDE SEQUENCE [LARGE SCALE GENOMIC DNA]</scope>
    <source>
        <strain evidence="4">UNC267MFSha1.1M11</strain>
    </source>
</reference>
<dbReference type="AlphaFoldDB" id="A0A1G4V4S1"/>
<dbReference type="SUPFAM" id="SSF53448">
    <property type="entry name" value="Nucleotide-diphospho-sugar transferases"/>
    <property type="match status" value="1"/>
</dbReference>
<sequence length="177" mass="17929">MLTPIAGRPALSRVVDSLSAADLHSVVVTVAPALMADVERALAGTAATVLAAPDGDGLPAAVEHLRAEAVSHVLVADPRQVLISPQVIGRVRAALAGGAAKVVPIVPVTDTVKTVDAQGRILATVDRSALRTAQYPYGAAVDALADVDIVTVEGDPDAILADLPADTALIEALIACR</sequence>
<dbReference type="EMBL" id="FMUB01000001">
    <property type="protein sequence ID" value="SCX01210.1"/>
    <property type="molecule type" value="Genomic_DNA"/>
</dbReference>
<evidence type="ECO:0000256" key="1">
    <source>
        <dbReference type="ARBA" id="ARBA00022679"/>
    </source>
</evidence>
<dbReference type="Pfam" id="PF01128">
    <property type="entry name" value="IspD"/>
    <property type="match status" value="1"/>
</dbReference>
<evidence type="ECO:0000313" key="4">
    <source>
        <dbReference type="Proteomes" id="UP000199707"/>
    </source>
</evidence>
<dbReference type="RefSeq" id="WP_170847049.1">
    <property type="nucleotide sequence ID" value="NZ_FMUB01000001.1"/>
</dbReference>
<organism evidence="3 4">
    <name type="scientific">Mycolicibacterium fluoranthenivorans</name>
    <dbReference type="NCBI Taxonomy" id="258505"/>
    <lineage>
        <taxon>Bacteria</taxon>
        <taxon>Bacillati</taxon>
        <taxon>Actinomycetota</taxon>
        <taxon>Actinomycetes</taxon>
        <taxon>Mycobacteriales</taxon>
        <taxon>Mycobacteriaceae</taxon>
        <taxon>Mycolicibacterium</taxon>
    </lineage>
</organism>
<keyword evidence="1 3" id="KW-0808">Transferase</keyword>
<dbReference type="Gene3D" id="3.90.550.10">
    <property type="entry name" value="Spore Coat Polysaccharide Biosynthesis Protein SpsA, Chain A"/>
    <property type="match status" value="1"/>
</dbReference>
<dbReference type="InterPro" id="IPR034683">
    <property type="entry name" value="IspD/TarI"/>
</dbReference>
<gene>
    <name evidence="3" type="ORF">SAMN02799620_00223</name>
</gene>
<dbReference type="GO" id="GO:0070567">
    <property type="term" value="F:cytidylyltransferase activity"/>
    <property type="evidence" value="ECO:0007669"/>
    <property type="project" value="InterPro"/>
</dbReference>
<accession>A0A1G4V4S1</accession>
<evidence type="ECO:0000256" key="2">
    <source>
        <dbReference type="ARBA" id="ARBA00022695"/>
    </source>
</evidence>
<keyword evidence="2 3" id="KW-0548">Nucleotidyltransferase</keyword>
<dbReference type="STRING" id="1502745.SAMN02799620_00223"/>
<dbReference type="InterPro" id="IPR029044">
    <property type="entry name" value="Nucleotide-diphossugar_trans"/>
</dbReference>
<name>A0A1G4V4S1_9MYCO</name>
<proteinExistence type="predicted"/>
<evidence type="ECO:0000313" key="3">
    <source>
        <dbReference type="EMBL" id="SCX01210.1"/>
    </source>
</evidence>